<dbReference type="SUPFAM" id="SSF52047">
    <property type="entry name" value="RNI-like"/>
    <property type="match status" value="1"/>
</dbReference>
<proteinExistence type="predicted"/>
<keyword evidence="1" id="KW-0732">Signal</keyword>
<name>A0A5A8DWS7_CAFRO</name>
<dbReference type="Gene3D" id="2.10.50.10">
    <property type="entry name" value="Tumor Necrosis Factor Receptor, subunit A, domain 2"/>
    <property type="match status" value="1"/>
</dbReference>
<feature type="region of interest" description="Disordered" evidence="2">
    <location>
        <begin position="1396"/>
        <end position="1421"/>
    </location>
</feature>
<comment type="caution">
    <text evidence="4">The sequence shown here is derived from an EMBL/GenBank/DDBJ whole genome shotgun (WGS) entry which is preliminary data.</text>
</comment>
<accession>A0A5A8DWS7</accession>
<evidence type="ECO:0000256" key="3">
    <source>
        <dbReference type="SAM" id="Phobius"/>
    </source>
</evidence>
<keyword evidence="3" id="KW-0472">Membrane</keyword>
<evidence type="ECO:0008006" key="6">
    <source>
        <dbReference type="Google" id="ProtNLM"/>
    </source>
</evidence>
<dbReference type="InterPro" id="IPR009091">
    <property type="entry name" value="RCC1/BLIP-II"/>
</dbReference>
<organism evidence="4 5">
    <name type="scientific">Cafeteria roenbergensis</name>
    <name type="common">Marine flagellate</name>
    <dbReference type="NCBI Taxonomy" id="33653"/>
    <lineage>
        <taxon>Eukaryota</taxon>
        <taxon>Sar</taxon>
        <taxon>Stramenopiles</taxon>
        <taxon>Bigyra</taxon>
        <taxon>Opalozoa</taxon>
        <taxon>Bicosoecida</taxon>
        <taxon>Cafeteriaceae</taxon>
        <taxon>Cafeteria</taxon>
    </lineage>
</organism>
<keyword evidence="3" id="KW-0812">Transmembrane</keyword>
<dbReference type="PROSITE" id="PS51450">
    <property type="entry name" value="LRR"/>
    <property type="match status" value="1"/>
</dbReference>
<evidence type="ECO:0000256" key="1">
    <source>
        <dbReference type="ARBA" id="ARBA00022729"/>
    </source>
</evidence>
<dbReference type="Pfam" id="PF13306">
    <property type="entry name" value="LRR_5"/>
    <property type="match status" value="2"/>
</dbReference>
<dbReference type="Proteomes" id="UP000324907">
    <property type="component" value="Unassembled WGS sequence"/>
</dbReference>
<keyword evidence="3" id="KW-1133">Transmembrane helix</keyword>
<dbReference type="SUPFAM" id="SSF57184">
    <property type="entry name" value="Growth factor receptor domain"/>
    <property type="match status" value="1"/>
</dbReference>
<sequence>MVSGLWVALKADRLFEVAEEAVGLGSRIRSLSLAVHAHGNHLCSIVAADKSLNCIFSDASGYGTNSASMPSPNTGWAYVRVRGSGKCAIRETGPISCVGMSASVQAAVPTTGSFSVLALVDDAACAIANDTSLVCWGDGPAATLPPELANRTGWTDIAAQADEICGIRQGRLACWGSATSADGLAALPVANGWSDVVLVDPSEATWPSDPVGCAGRGRCRNLTAALSSGAGELAVVLAGGSEHLLERLECQAGWLGSGAVHRAVVAVAGGAPAVVRVGEGASLAACPPKQAGKPTVMAVQLVTSGPVSFERADSPGAPATLPLWPEGSEAGWQATSSLHLDHAGIGSVALGTAHVEELVIRADAGPASTAPLRSSLAGVRATKVRVSLGNGSAPGVLTAIADQVAGLQELTLHDCPSAPSADAGAVGGSSTLRVVDLWRCRVQRLRPELLSGARSLQAVALPAELTSVAPGSFNGSSLKTIDLRASAGLVELGTGAIAGAANLSSLLLPSGLRRINASALSGALSLTELDLRDTQVARLQNRSLDGTPALSSLKLGSNVQAIDPGALAGTEALAVLDLSATSVTELPPALCLGASGLISLVLPARLDVVHEGALAQCRRVNSLDLSGTLVQELPASTLEGMANLSRLVVPVGLREVGPRALSGAPRLESIDLSRTAVTSLQPLAISELPLLDSLQLPFGITALPAGSFLNLPRLSHLDLAVTKLEVLEAGALAELGGMLHLRLGSPWLRSVGEGCHAFEGLVRLRSLTVEPSPQLAGLGAPRSLPPGGIASCSFAGSLQSLSISGVNLSSLVLERDTLGAAGGTLKAVSIRGSGLWDVRTGALTSMRLLQSLDLSMNRIVVLPRLSRAVLEAIGSINATGNALDEVAADVFAGLLNLRTVEAEVGKECNPGTVRQALQLKGDAVAMCVKCVPGKYCPDGATAEPCPIGTYGTEAGLASSEGCTTCPAGSTTLAVGESAAEACVPVSLGISAGAVLVVLGLMLVFPCARTFMWPVLAAVDGFRVAHAQPRFAAVRVVPTVTGGVFTLAAAVAALALASALVVGYFGANTLRSSSLKVEATGVENAHLAASATGDILFDAVFQPMRSVACASAAELVVDSPSGDVSQLAATASTSVLQQSGTGPVCWTRGKCTGCQFRSAAEVALRTHWSVQSVAWRLASTDAEGMWVSVNGLVSPATAAGASVLGNGSRMLERHSETLALVPHVAIDDTPTGGMLGGKAGSSGSVDASGSSKGRVSTGLIPQDLSREATSRTNEADVNPALARAELRLVVERSAVFSDLRISQISSETQLISAIAGIVVGVLGAFASGFRTFEAHCGERLVWMCGPTGRIATEADALGRARGKPLEPLMETGKPSIPKAAASASRLHLLRVSSPNPLVSRTAAGAHPERAQPQSQAGGKPTS</sequence>
<dbReference type="InterPro" id="IPR050328">
    <property type="entry name" value="Dev_Immune_Receptor"/>
</dbReference>
<feature type="compositionally biased region" description="Polar residues" evidence="2">
    <location>
        <begin position="1410"/>
        <end position="1421"/>
    </location>
</feature>
<evidence type="ECO:0000313" key="4">
    <source>
        <dbReference type="EMBL" id="KAA0169952.1"/>
    </source>
</evidence>
<dbReference type="InterPro" id="IPR032675">
    <property type="entry name" value="LRR_dom_sf"/>
</dbReference>
<dbReference type="PANTHER" id="PTHR24373">
    <property type="entry name" value="SLIT RELATED LEUCINE-RICH REPEAT NEURONAL PROTEIN"/>
    <property type="match status" value="1"/>
</dbReference>
<feature type="transmembrane region" description="Helical" evidence="3">
    <location>
        <begin position="985"/>
        <end position="1004"/>
    </location>
</feature>
<dbReference type="InterPro" id="IPR026906">
    <property type="entry name" value="LRR_5"/>
</dbReference>
<feature type="region of interest" description="Disordered" evidence="2">
    <location>
        <begin position="1231"/>
        <end position="1256"/>
    </location>
</feature>
<evidence type="ECO:0000313" key="5">
    <source>
        <dbReference type="Proteomes" id="UP000324907"/>
    </source>
</evidence>
<reference evidence="4 5" key="1">
    <citation type="submission" date="2019-07" db="EMBL/GenBank/DDBJ databases">
        <title>Genomes of Cafeteria roenbergensis.</title>
        <authorList>
            <person name="Fischer M.G."/>
            <person name="Hackl T."/>
            <person name="Roman M."/>
        </authorList>
    </citation>
    <scope>NUCLEOTIDE SEQUENCE [LARGE SCALE GENOMIC DNA]</scope>
    <source>
        <strain evidence="4 5">RCC970-E3</strain>
    </source>
</reference>
<dbReference type="PANTHER" id="PTHR24373:SF275">
    <property type="entry name" value="TIR DOMAIN-CONTAINING PROTEIN"/>
    <property type="match status" value="1"/>
</dbReference>
<evidence type="ECO:0000256" key="2">
    <source>
        <dbReference type="SAM" id="MobiDB-lite"/>
    </source>
</evidence>
<dbReference type="InterPro" id="IPR009030">
    <property type="entry name" value="Growth_fac_rcpt_cys_sf"/>
</dbReference>
<feature type="compositionally biased region" description="Low complexity" evidence="2">
    <location>
        <begin position="1240"/>
        <end position="1252"/>
    </location>
</feature>
<dbReference type="InterPro" id="IPR001611">
    <property type="entry name" value="Leu-rich_rpt"/>
</dbReference>
<dbReference type="Gene3D" id="3.80.10.10">
    <property type="entry name" value="Ribonuclease Inhibitor"/>
    <property type="match status" value="2"/>
</dbReference>
<dbReference type="SUPFAM" id="SSF50985">
    <property type="entry name" value="RCC1/BLIP-II"/>
    <property type="match status" value="1"/>
</dbReference>
<dbReference type="Gene3D" id="2.130.10.30">
    <property type="entry name" value="Regulator of chromosome condensation 1/beta-lactamase-inhibitor protein II"/>
    <property type="match status" value="1"/>
</dbReference>
<gene>
    <name evidence="4" type="ORF">FNF28_01742</name>
</gene>
<dbReference type="EMBL" id="VLTL01000017">
    <property type="protein sequence ID" value="KAA0169952.1"/>
    <property type="molecule type" value="Genomic_DNA"/>
</dbReference>
<dbReference type="SMART" id="SM01411">
    <property type="entry name" value="Ephrin_rec_like"/>
    <property type="match status" value="1"/>
</dbReference>
<protein>
    <recommendedName>
        <fullName evidence="6">Tyrosine-protein kinase ephrin type A/B receptor-like domain-containing protein</fullName>
    </recommendedName>
</protein>
<feature type="transmembrane region" description="Helical" evidence="3">
    <location>
        <begin position="1043"/>
        <end position="1066"/>
    </location>
</feature>